<dbReference type="InterPro" id="IPR000440">
    <property type="entry name" value="NADH_UbQ/plastoQ_OxRdtase_su3"/>
</dbReference>
<evidence type="ECO:0000313" key="10">
    <source>
        <dbReference type="EMBL" id="AIT99411.1"/>
    </source>
</evidence>
<dbReference type="Gene3D" id="1.20.58.1610">
    <property type="entry name" value="NADH:ubiquinone/plastoquinone oxidoreductase, chain 3"/>
    <property type="match status" value="1"/>
</dbReference>
<dbReference type="PANTHER" id="PTHR11058">
    <property type="entry name" value="NADH-UBIQUINONE OXIDOREDUCTASE CHAIN 3"/>
    <property type="match status" value="1"/>
</dbReference>
<evidence type="ECO:0000256" key="6">
    <source>
        <dbReference type="ARBA" id="ARBA00022989"/>
    </source>
</evidence>
<dbReference type="EMBL" id="KM111507">
    <property type="protein sequence ID" value="AIT99411.1"/>
    <property type="molecule type" value="Genomic_DNA"/>
</dbReference>
<protein>
    <recommendedName>
        <fullName evidence="3 9">NADH-ubiquinone oxidoreductase chain 3</fullName>
        <ecNumber evidence="9">7.1.1.2</ecNumber>
    </recommendedName>
</protein>
<keyword evidence="9" id="KW-0249">Electron transport</keyword>
<comment type="subcellular location">
    <subcellularLocation>
        <location evidence="1">Membrane</location>
    </subcellularLocation>
    <subcellularLocation>
        <location evidence="9">Mitochondrion membrane</location>
        <topology evidence="9">Multi-pass membrane protein</topology>
    </subcellularLocation>
</comment>
<reference evidence="10" key="1">
    <citation type="submission" date="2014-07" db="EMBL/GenBank/DDBJ databases">
        <authorList>
            <person name="Chen Xi."/>
            <person name="Li Mi."/>
            <person name="Liu He."/>
            <person name="Li Bo."/>
            <person name="Xie Zh."/>
            <person name="Meng Zi."/>
            <person name="Lin Ha."/>
        </authorList>
    </citation>
    <scope>NUCLEOTIDE SEQUENCE</scope>
</reference>
<sequence>MAITLIYWTIAIIIPMVVVIATLIFNARSTMNNDKLTPFECGFDPASSARIPFSLRFFILAVLFLVFDIEIALLMPIPTLHFYSPSVTIIILTFMTILLAGLAHEWNEQSLEWM</sequence>
<keyword evidence="9" id="KW-1278">Translocase</keyword>
<evidence type="ECO:0000256" key="1">
    <source>
        <dbReference type="ARBA" id="ARBA00004370"/>
    </source>
</evidence>
<dbReference type="PANTHER" id="PTHR11058:SF9">
    <property type="entry name" value="NADH-UBIQUINONE OXIDOREDUCTASE CHAIN 3"/>
    <property type="match status" value="1"/>
</dbReference>
<keyword evidence="9" id="KW-0520">NAD</keyword>
<keyword evidence="9" id="KW-0679">Respiratory chain</keyword>
<accession>A0A097KZL9</accession>
<organism evidence="10">
    <name type="scientific">Tylorrhynchus heterochetus</name>
    <name type="common">Japanese palolo worm</name>
    <name type="synonym">Nereis heterochaeta</name>
    <dbReference type="NCBI Taxonomy" id="3228785"/>
    <lineage>
        <taxon>Eukaryota</taxon>
        <taxon>Metazoa</taxon>
        <taxon>Spiralia</taxon>
        <taxon>Lophotrochozoa</taxon>
        <taxon>Annelida</taxon>
        <taxon>Polychaeta</taxon>
        <taxon>Errantia</taxon>
        <taxon>Phyllodocida</taxon>
        <taxon>Nereididae</taxon>
        <taxon>Tylorrhynchus</taxon>
    </lineage>
</organism>
<dbReference type="GO" id="GO:0008137">
    <property type="term" value="F:NADH dehydrogenase (ubiquinone) activity"/>
    <property type="evidence" value="ECO:0007669"/>
    <property type="project" value="UniProtKB-UniRule"/>
</dbReference>
<comment type="function">
    <text evidence="9">Core subunit of the mitochondrial membrane respiratory chain NADH dehydrogenase (Complex I) which catalyzes electron transfer from NADH through the respiratory chain, using ubiquinone as an electron acceptor. Essential for the catalytic activity of complex I.</text>
</comment>
<keyword evidence="7 9" id="KW-0472">Membrane</keyword>
<geneLocation type="mitochondrion" evidence="10"/>
<feature type="transmembrane region" description="Helical" evidence="9">
    <location>
        <begin position="57"/>
        <end position="77"/>
    </location>
</feature>
<evidence type="ECO:0000256" key="3">
    <source>
        <dbReference type="ARBA" id="ARBA00021007"/>
    </source>
</evidence>
<evidence type="ECO:0000256" key="7">
    <source>
        <dbReference type="ARBA" id="ARBA00023136"/>
    </source>
</evidence>
<evidence type="ECO:0000256" key="2">
    <source>
        <dbReference type="ARBA" id="ARBA00008472"/>
    </source>
</evidence>
<evidence type="ECO:0000256" key="9">
    <source>
        <dbReference type="RuleBase" id="RU003640"/>
    </source>
</evidence>
<keyword evidence="6 9" id="KW-1133">Transmembrane helix</keyword>
<dbReference type="InterPro" id="IPR038430">
    <property type="entry name" value="NDAH_ubi_oxred_su3_sf"/>
</dbReference>
<dbReference type="Pfam" id="PF00507">
    <property type="entry name" value="Oxidored_q4"/>
    <property type="match status" value="1"/>
</dbReference>
<dbReference type="AlphaFoldDB" id="A0A097KZL9"/>
<gene>
    <name evidence="10" type="primary">NAD3</name>
</gene>
<keyword evidence="9" id="KW-0830">Ubiquinone</keyword>
<comment type="similarity">
    <text evidence="2 9">Belongs to the complex I subunit 3 family.</text>
</comment>
<evidence type="ECO:0000256" key="4">
    <source>
        <dbReference type="ARBA" id="ARBA00022448"/>
    </source>
</evidence>
<feature type="transmembrane region" description="Helical" evidence="9">
    <location>
        <begin position="83"/>
        <end position="104"/>
    </location>
</feature>
<evidence type="ECO:0000256" key="5">
    <source>
        <dbReference type="ARBA" id="ARBA00022692"/>
    </source>
</evidence>
<keyword evidence="9 10" id="KW-0496">Mitochondrion</keyword>
<name>A0A097KZL9_TYLHE</name>
<dbReference type="EC" id="7.1.1.2" evidence="9"/>
<feature type="transmembrane region" description="Helical" evidence="9">
    <location>
        <begin position="6"/>
        <end position="25"/>
    </location>
</feature>
<proteinExistence type="inferred from homology"/>
<dbReference type="GO" id="GO:0030964">
    <property type="term" value="C:NADH dehydrogenase complex"/>
    <property type="evidence" value="ECO:0007669"/>
    <property type="project" value="TreeGrafter"/>
</dbReference>
<evidence type="ECO:0000256" key="8">
    <source>
        <dbReference type="ARBA" id="ARBA00049551"/>
    </source>
</evidence>
<keyword evidence="5 9" id="KW-0812">Transmembrane</keyword>
<comment type="catalytic activity">
    <reaction evidence="8 9">
        <text>a ubiquinone + NADH + 5 H(+)(in) = a ubiquinol + NAD(+) + 4 H(+)(out)</text>
        <dbReference type="Rhea" id="RHEA:29091"/>
        <dbReference type="Rhea" id="RHEA-COMP:9565"/>
        <dbReference type="Rhea" id="RHEA-COMP:9566"/>
        <dbReference type="ChEBI" id="CHEBI:15378"/>
        <dbReference type="ChEBI" id="CHEBI:16389"/>
        <dbReference type="ChEBI" id="CHEBI:17976"/>
        <dbReference type="ChEBI" id="CHEBI:57540"/>
        <dbReference type="ChEBI" id="CHEBI:57945"/>
        <dbReference type="EC" id="7.1.1.2"/>
    </reaction>
</comment>
<dbReference type="GO" id="GO:0031966">
    <property type="term" value="C:mitochondrial membrane"/>
    <property type="evidence" value="ECO:0007669"/>
    <property type="project" value="UniProtKB-SubCell"/>
</dbReference>
<keyword evidence="4 9" id="KW-0813">Transport</keyword>